<dbReference type="SUPFAM" id="SSF75620">
    <property type="entry name" value="Release factor"/>
    <property type="match status" value="1"/>
</dbReference>
<evidence type="ECO:0000256" key="7">
    <source>
        <dbReference type="SAM" id="MobiDB-lite"/>
    </source>
</evidence>
<feature type="compositionally biased region" description="Basic and acidic residues" evidence="7">
    <location>
        <begin position="340"/>
        <end position="355"/>
    </location>
</feature>
<dbReference type="STRING" id="5874.Q4UGF8"/>
<keyword evidence="6 9" id="KW-0347">Helicase</keyword>
<dbReference type="InterPro" id="IPR045853">
    <property type="entry name" value="Pep_chain_release_fac_I_sf"/>
</dbReference>
<dbReference type="InterPro" id="IPR001650">
    <property type="entry name" value="Helicase_C-like"/>
</dbReference>
<dbReference type="EC" id="3.6.4.13" evidence="6"/>
<comment type="domain">
    <text evidence="6">The Q motif is unique to and characteristic of the DEAD box family of RNA helicases and controls ATP binding and hydrolysis.</text>
</comment>
<evidence type="ECO:0000256" key="5">
    <source>
        <dbReference type="ARBA" id="ARBA00022884"/>
    </source>
</evidence>
<evidence type="ECO:0000256" key="2">
    <source>
        <dbReference type="ARBA" id="ARBA00022741"/>
    </source>
</evidence>
<evidence type="ECO:0000256" key="3">
    <source>
        <dbReference type="ARBA" id="ARBA00022801"/>
    </source>
</evidence>
<name>Q4UGF8_THEAN</name>
<keyword evidence="4 6" id="KW-0067">ATP-binding</keyword>
<dbReference type="VEuPathDB" id="PiroplasmaDB:TA19440"/>
<proteinExistence type="inferred from homology"/>
<reference evidence="9 10" key="1">
    <citation type="journal article" date="2005" name="Science">
        <title>Genome of the host-cell transforming parasite Theileria annulata compared with T. parva.</title>
        <authorList>
            <person name="Pain A."/>
            <person name="Renauld H."/>
            <person name="Berriman M."/>
            <person name="Murphy L."/>
            <person name="Yeats C.A."/>
            <person name="Weir W."/>
            <person name="Kerhornou A."/>
            <person name="Aslett M."/>
            <person name="Bishop R."/>
            <person name="Bouchier C."/>
            <person name="Cochet M."/>
            <person name="Coulson R.M.R."/>
            <person name="Cronin A."/>
            <person name="de Villiers E.P."/>
            <person name="Fraser A."/>
            <person name="Fosker N."/>
            <person name="Gardner M."/>
            <person name="Goble A."/>
            <person name="Griffiths-Jones S."/>
            <person name="Harris D.E."/>
            <person name="Katzer F."/>
            <person name="Larke N."/>
            <person name="Lord A."/>
            <person name="Maser P."/>
            <person name="McKellar S."/>
            <person name="Mooney P."/>
            <person name="Morton F."/>
            <person name="Nene V."/>
            <person name="O'Neil S."/>
            <person name="Price C."/>
            <person name="Quail M.A."/>
            <person name="Rabbinowitsch E."/>
            <person name="Rawlings N.D."/>
            <person name="Rutter S."/>
            <person name="Saunders D."/>
            <person name="Seeger K."/>
            <person name="Shah T."/>
            <person name="Squares R."/>
            <person name="Squares S."/>
            <person name="Tivey A."/>
            <person name="Walker A.R."/>
            <person name="Woodward J."/>
            <person name="Dobbelaere D.A.E."/>
            <person name="Langsley G."/>
            <person name="Rajandream M.A."/>
            <person name="McKeever D."/>
            <person name="Shiels B."/>
            <person name="Tait A."/>
            <person name="Barrell B.G."/>
            <person name="Hall N."/>
        </authorList>
    </citation>
    <scope>NUCLEOTIDE SEQUENCE [LARGE SCALE GENOMIC DNA]</scope>
    <source>
        <strain evidence="10">Ankara</strain>
    </source>
</reference>
<keyword evidence="5 6" id="KW-0694">RNA-binding</keyword>
<dbReference type="InterPro" id="IPR014001">
    <property type="entry name" value="Helicase_ATP-bd"/>
</dbReference>
<evidence type="ECO:0000313" key="9">
    <source>
        <dbReference type="EMBL" id="CAI73831.1"/>
    </source>
</evidence>
<dbReference type="Pfam" id="PF00472">
    <property type="entry name" value="RF-1"/>
    <property type="match status" value="1"/>
</dbReference>
<protein>
    <recommendedName>
        <fullName evidence="6">ATP-dependent RNA helicase</fullName>
        <ecNumber evidence="6">3.6.4.13</ecNumber>
    </recommendedName>
</protein>
<evidence type="ECO:0000313" key="10">
    <source>
        <dbReference type="Proteomes" id="UP000001950"/>
    </source>
</evidence>
<dbReference type="SMART" id="SM00487">
    <property type="entry name" value="DEXDc"/>
    <property type="match status" value="1"/>
</dbReference>
<evidence type="ECO:0000256" key="6">
    <source>
        <dbReference type="RuleBase" id="RU365068"/>
    </source>
</evidence>
<dbReference type="Proteomes" id="UP000001950">
    <property type="component" value="Chromosome 1"/>
</dbReference>
<dbReference type="KEGG" id="tan:TA19440"/>
<dbReference type="Gene3D" id="3.40.50.300">
    <property type="entry name" value="P-loop containing nucleotide triphosphate hydrolases"/>
    <property type="match status" value="2"/>
</dbReference>
<dbReference type="RefSeq" id="XP_954508.1">
    <property type="nucleotide sequence ID" value="XM_949415.1"/>
</dbReference>
<dbReference type="GO" id="GO:0003747">
    <property type="term" value="F:translation release factor activity"/>
    <property type="evidence" value="ECO:0007669"/>
    <property type="project" value="InterPro"/>
</dbReference>
<keyword evidence="2 6" id="KW-0547">Nucleotide-binding</keyword>
<comment type="function">
    <text evidence="6">RNA helicase.</text>
</comment>
<dbReference type="PANTHER" id="PTHR24031">
    <property type="entry name" value="RNA HELICASE"/>
    <property type="match status" value="1"/>
</dbReference>
<feature type="compositionally biased region" description="Basic and acidic residues" evidence="7">
    <location>
        <begin position="362"/>
        <end position="371"/>
    </location>
</feature>
<comment type="similarity">
    <text evidence="6">Belongs to the DEAD box helicase family.</text>
</comment>
<dbReference type="GeneID" id="3863641"/>
<dbReference type="SUPFAM" id="SSF52540">
    <property type="entry name" value="P-loop containing nucleoside triphosphate hydrolases"/>
    <property type="match status" value="2"/>
</dbReference>
<dbReference type="GO" id="GO:0003723">
    <property type="term" value="F:RNA binding"/>
    <property type="evidence" value="ECO:0007669"/>
    <property type="project" value="UniProtKB-UniRule"/>
</dbReference>
<keyword evidence="3 6" id="KW-0378">Hydrolase</keyword>
<dbReference type="GO" id="GO:0003724">
    <property type="term" value="F:RNA helicase activity"/>
    <property type="evidence" value="ECO:0007669"/>
    <property type="project" value="UniProtKB-EC"/>
</dbReference>
<evidence type="ECO:0000256" key="4">
    <source>
        <dbReference type="ARBA" id="ARBA00022840"/>
    </source>
</evidence>
<dbReference type="Pfam" id="PF00270">
    <property type="entry name" value="DEAD"/>
    <property type="match status" value="2"/>
</dbReference>
<feature type="compositionally biased region" description="Basic and acidic residues" evidence="7">
    <location>
        <begin position="802"/>
        <end position="820"/>
    </location>
</feature>
<gene>
    <name evidence="9" type="ORF">TA19440</name>
</gene>
<dbReference type="OMA" id="VPYNKSV"/>
<dbReference type="GO" id="GO:0016787">
    <property type="term" value="F:hydrolase activity"/>
    <property type="evidence" value="ECO:0007669"/>
    <property type="project" value="UniProtKB-KW"/>
</dbReference>
<dbReference type="InParanoid" id="Q4UGF8"/>
<dbReference type="Gene3D" id="3.30.160.20">
    <property type="match status" value="1"/>
</dbReference>
<keyword evidence="10" id="KW-1185">Reference proteome</keyword>
<organism evidence="9 10">
    <name type="scientific">Theileria annulata</name>
    <dbReference type="NCBI Taxonomy" id="5874"/>
    <lineage>
        <taxon>Eukaryota</taxon>
        <taxon>Sar</taxon>
        <taxon>Alveolata</taxon>
        <taxon>Apicomplexa</taxon>
        <taxon>Aconoidasida</taxon>
        <taxon>Piroplasmida</taxon>
        <taxon>Theileriidae</taxon>
        <taxon>Theileria</taxon>
    </lineage>
</organism>
<feature type="domain" description="Helicase ATP-binding" evidence="8">
    <location>
        <begin position="472"/>
        <end position="811"/>
    </location>
</feature>
<dbReference type="InterPro" id="IPR000352">
    <property type="entry name" value="Pep_chain_release_fac_I"/>
</dbReference>
<feature type="region of interest" description="Disordered" evidence="7">
    <location>
        <begin position="802"/>
        <end position="825"/>
    </location>
</feature>
<evidence type="ECO:0000256" key="1">
    <source>
        <dbReference type="ARBA" id="ARBA00010835"/>
    </source>
</evidence>
<dbReference type="Pfam" id="PF00271">
    <property type="entry name" value="Helicase_C"/>
    <property type="match status" value="1"/>
</dbReference>
<evidence type="ECO:0000259" key="8">
    <source>
        <dbReference type="SMART" id="SM00487"/>
    </source>
</evidence>
<dbReference type="AlphaFoldDB" id="Q4UGF8"/>
<dbReference type="OrthoDB" id="10261556at2759"/>
<comment type="similarity">
    <text evidence="1">Belongs to the prokaryotic/mitochondrial release factor family.</text>
</comment>
<dbReference type="EMBL" id="CR940347">
    <property type="protein sequence ID" value="CAI73831.1"/>
    <property type="molecule type" value="Genomic_DNA"/>
</dbReference>
<accession>Q4UGF8</accession>
<dbReference type="InterPro" id="IPR011545">
    <property type="entry name" value="DEAD/DEAH_box_helicase_dom"/>
</dbReference>
<sequence>MKLSVYGIVLLSFLTSYSYITNNLSRMLQFFPYSCPFSHRRADLSHKPFEKSGRLYSYNFEDYDNTKDHKELLLKSLRNKVFEISEPNSKLEEKYIKASGPGGQKINKSAICVQLNYSNPSGSIKINIKCKKHRTLILNRIEATEILIAKINEIKEKEIMEIKRENFKEAMRNRKLSEKSKFYMMNRVLLTLIFVYFNINFKSWCFLNYYSSSRDYEHIHNVNDKHYDSKFVSVNALDKSKHKVPSNKSGKYVKSKKTGTNKEDLDSLFAKDNDERKLIKEINASRRYFSEKNNPLMRKIEHSNQIISSKKIKKLAERAGTLNVKSLKEKTKLLEKPDKIEKKSKVRDSNNRSDLNKITSKPHSEVSKSDLAKDEVEKKVYKRTKISEKELNFLPLKAPGIRALEPDSMKNVQVEEIESLIKLGYDGIIDMNSLFKSKTDGGGTSDSEFIKVPFKSLGIYDEKLIEALKLLGIDRPTYAQKKFIPKLTEILNTKLTEKSRNLITSVVHASTGSGKTLMYMLPIFQSCLNQSLPLFGGWSTYNQKAILGYVEELINQDILVICPSLELCVQSSKVAKTIYEQYKAVKSEGRTGDFYSDFSKILAIPSKDKESDEIGTLQVETEIKPTLLIGNANILYQKKNIKKIMSEKAEEYEEAKTTIQEMTASMLLTKEIDPTPNTIKRTVAMYFATPGRLYSILFDHKLLNLKNFRYVVLDEYDSYLEMVGDSGKKIKNARTKDLINKMFKNMSNRYEREMEEDLGRELKENLLNLRRKYVMCVSASDNLMSMPGILRKFFLEEGEKNEKENENSKESCDSENNEVKKHTKSKTSYQFPKNILHTMAIYSVPDAKLSLLRKILKSVPYNKSVLIFCDSNVSFRWGGTASFLLKYLSGIFGDSSIQILNSVQNRIIRRKAFSNIIQTNIDNTNLYNINKKTTKLVKDILISTRLNSRGIDFSGYTHVINYDLPHGKRSLLNMDAQTQIHIYTKAEE</sequence>
<comment type="catalytic activity">
    <reaction evidence="6">
        <text>ATP + H2O = ADP + phosphate + H(+)</text>
        <dbReference type="Rhea" id="RHEA:13065"/>
        <dbReference type="ChEBI" id="CHEBI:15377"/>
        <dbReference type="ChEBI" id="CHEBI:15378"/>
        <dbReference type="ChEBI" id="CHEBI:30616"/>
        <dbReference type="ChEBI" id="CHEBI:43474"/>
        <dbReference type="ChEBI" id="CHEBI:456216"/>
        <dbReference type="EC" id="3.6.4.13"/>
    </reaction>
</comment>
<dbReference type="eggNOG" id="KOG0335">
    <property type="taxonomic scope" value="Eukaryota"/>
</dbReference>
<feature type="region of interest" description="Disordered" evidence="7">
    <location>
        <begin position="340"/>
        <end position="371"/>
    </location>
</feature>
<dbReference type="InterPro" id="IPR027417">
    <property type="entry name" value="P-loop_NTPase"/>
</dbReference>
<dbReference type="GO" id="GO:0005524">
    <property type="term" value="F:ATP binding"/>
    <property type="evidence" value="ECO:0007669"/>
    <property type="project" value="UniProtKB-UniRule"/>
</dbReference>